<comment type="subcellular location">
    <subcellularLocation>
        <location evidence="4">Cytoplasm</location>
    </subcellularLocation>
</comment>
<dbReference type="Pfam" id="PF02545">
    <property type="entry name" value="Maf"/>
    <property type="match status" value="1"/>
</dbReference>
<dbReference type="OrthoDB" id="9807767at2"/>
<dbReference type="CDD" id="cd00555">
    <property type="entry name" value="Maf"/>
    <property type="match status" value="1"/>
</dbReference>
<dbReference type="PIRSF" id="PIRSF006305">
    <property type="entry name" value="Maf"/>
    <property type="match status" value="1"/>
</dbReference>
<dbReference type="EMBL" id="QKZK01000008">
    <property type="protein sequence ID" value="PZX17904.1"/>
    <property type="molecule type" value="Genomic_DNA"/>
</dbReference>
<keyword evidence="3 4" id="KW-0546">Nucleotide metabolism</keyword>
<keyword evidence="6" id="KW-1185">Reference proteome</keyword>
<evidence type="ECO:0000313" key="6">
    <source>
        <dbReference type="Proteomes" id="UP000249239"/>
    </source>
</evidence>
<comment type="caution">
    <text evidence="4">Lacks conserved residue(s) required for the propagation of feature annotation.</text>
</comment>
<keyword evidence="2 4" id="KW-0378">Hydrolase</keyword>
<evidence type="ECO:0000256" key="4">
    <source>
        <dbReference type="HAMAP-Rule" id="MF_00528"/>
    </source>
</evidence>
<comment type="function">
    <text evidence="4">Nucleoside triphosphate pyrophosphatase that hydrolyzes dTTP and UTP. May have a dual role in cell division arrest and in preventing the incorporation of modified nucleotides into cellular nucleic acids.</text>
</comment>
<dbReference type="EC" id="3.6.1.9" evidence="4"/>
<gene>
    <name evidence="5" type="ORF">LX69_01317</name>
</gene>
<protein>
    <recommendedName>
        <fullName evidence="4">dTTP/UTP pyrophosphatase</fullName>
        <shortName evidence="4">dTTPase/UTPase</shortName>
        <ecNumber evidence="4">3.6.1.9</ecNumber>
    </recommendedName>
    <alternativeName>
        <fullName evidence="4">Nucleoside triphosphate pyrophosphatase</fullName>
    </alternativeName>
    <alternativeName>
        <fullName evidence="4">Nucleotide pyrophosphatase</fullName>
        <shortName evidence="4">Nucleotide PPase</shortName>
    </alternativeName>
</protein>
<evidence type="ECO:0000256" key="2">
    <source>
        <dbReference type="ARBA" id="ARBA00022801"/>
    </source>
</evidence>
<dbReference type="InterPro" id="IPR029001">
    <property type="entry name" value="ITPase-like_fam"/>
</dbReference>
<name>A0A2W7NML4_9BACT</name>
<feature type="site" description="Important for substrate specificity" evidence="4">
    <location>
        <position position="82"/>
    </location>
</feature>
<comment type="caution">
    <text evidence="5">The sequence shown here is derived from an EMBL/GenBank/DDBJ whole genome shotgun (WGS) entry which is preliminary data.</text>
</comment>
<comment type="cofactor">
    <cofactor evidence="1 4">
        <name>a divalent metal cation</name>
        <dbReference type="ChEBI" id="CHEBI:60240"/>
    </cofactor>
</comment>
<feature type="active site" description="Proton acceptor" evidence="4">
    <location>
        <position position="81"/>
    </location>
</feature>
<feature type="site" description="Important for substrate specificity" evidence="4">
    <location>
        <position position="21"/>
    </location>
</feature>
<dbReference type="NCBIfam" id="TIGR00172">
    <property type="entry name" value="maf"/>
    <property type="match status" value="1"/>
</dbReference>
<dbReference type="HAMAP" id="MF_00528">
    <property type="entry name" value="Maf"/>
    <property type="match status" value="1"/>
</dbReference>
<dbReference type="Proteomes" id="UP000249239">
    <property type="component" value="Unassembled WGS sequence"/>
</dbReference>
<dbReference type="GO" id="GO:0036218">
    <property type="term" value="F:dTTP diphosphatase activity"/>
    <property type="evidence" value="ECO:0007669"/>
    <property type="project" value="RHEA"/>
</dbReference>
<dbReference type="GO" id="GO:0005737">
    <property type="term" value="C:cytoplasm"/>
    <property type="evidence" value="ECO:0007669"/>
    <property type="project" value="UniProtKB-SubCell"/>
</dbReference>
<evidence type="ECO:0000256" key="3">
    <source>
        <dbReference type="ARBA" id="ARBA00023080"/>
    </source>
</evidence>
<accession>A0A2W7NML4</accession>
<sequence length="197" mass="21622">MNHLLPNLAGYDILLASQSPRRQELLGGLGIPFTVYVKEGIKETLPPHIGAHQAAEYLAHHKSESYATELSNGHTIVITADTIVVVDDQILGKPADAAEALRMLRLLSGRQHEVLTGVAIKSANKTVSFTASTKVWFKTLSDAEIDFYIAQYAPYDKAGAYGIQEWIGYVGIEKIDGSYFNVMGLPVQRLYAELGKF</sequence>
<reference evidence="5 6" key="1">
    <citation type="submission" date="2018-06" db="EMBL/GenBank/DDBJ databases">
        <title>Genomic Encyclopedia of Archaeal and Bacterial Type Strains, Phase II (KMG-II): from individual species to whole genera.</title>
        <authorList>
            <person name="Goeker M."/>
        </authorList>
    </citation>
    <scope>NUCLEOTIDE SEQUENCE [LARGE SCALE GENOMIC DNA]</scope>
    <source>
        <strain evidence="5 6">DSM 6779</strain>
    </source>
</reference>
<feature type="site" description="Important for substrate specificity" evidence="4">
    <location>
        <position position="164"/>
    </location>
</feature>
<organism evidence="5 6">
    <name type="scientific">Breznakibacter xylanolyticus</name>
    <dbReference type="NCBI Taxonomy" id="990"/>
    <lineage>
        <taxon>Bacteria</taxon>
        <taxon>Pseudomonadati</taxon>
        <taxon>Bacteroidota</taxon>
        <taxon>Bacteroidia</taxon>
        <taxon>Marinilabiliales</taxon>
        <taxon>Marinilabiliaceae</taxon>
        <taxon>Breznakibacter</taxon>
    </lineage>
</organism>
<dbReference type="PANTHER" id="PTHR43213:SF5">
    <property type="entry name" value="BIFUNCTIONAL DTTP_UTP PYROPHOSPHATASE_METHYLTRANSFERASE PROTEIN-RELATED"/>
    <property type="match status" value="1"/>
</dbReference>
<evidence type="ECO:0000313" key="5">
    <source>
        <dbReference type="EMBL" id="PZX17904.1"/>
    </source>
</evidence>
<dbReference type="InterPro" id="IPR003697">
    <property type="entry name" value="Maf-like"/>
</dbReference>
<comment type="catalytic activity">
    <reaction evidence="4">
        <text>dTTP + H2O = dTMP + diphosphate + H(+)</text>
        <dbReference type="Rhea" id="RHEA:28534"/>
        <dbReference type="ChEBI" id="CHEBI:15377"/>
        <dbReference type="ChEBI" id="CHEBI:15378"/>
        <dbReference type="ChEBI" id="CHEBI:33019"/>
        <dbReference type="ChEBI" id="CHEBI:37568"/>
        <dbReference type="ChEBI" id="CHEBI:63528"/>
        <dbReference type="EC" id="3.6.1.9"/>
    </reaction>
</comment>
<dbReference type="RefSeq" id="WP_111445017.1">
    <property type="nucleotide sequence ID" value="NZ_QKZK01000008.1"/>
</dbReference>
<dbReference type="AlphaFoldDB" id="A0A2W7NML4"/>
<comment type="similarity">
    <text evidence="4">Belongs to the Maf family. YhdE subfamily.</text>
</comment>
<evidence type="ECO:0000256" key="1">
    <source>
        <dbReference type="ARBA" id="ARBA00001968"/>
    </source>
</evidence>
<dbReference type="PANTHER" id="PTHR43213">
    <property type="entry name" value="BIFUNCTIONAL DTTP/UTP PYROPHOSPHATASE/METHYLTRANSFERASE PROTEIN-RELATED"/>
    <property type="match status" value="1"/>
</dbReference>
<dbReference type="GO" id="GO:0009117">
    <property type="term" value="P:nucleotide metabolic process"/>
    <property type="evidence" value="ECO:0007669"/>
    <property type="project" value="UniProtKB-KW"/>
</dbReference>
<dbReference type="SUPFAM" id="SSF52972">
    <property type="entry name" value="ITPase-like"/>
    <property type="match status" value="1"/>
</dbReference>
<dbReference type="Gene3D" id="3.90.950.10">
    <property type="match status" value="1"/>
</dbReference>
<proteinExistence type="inferred from homology"/>
<comment type="catalytic activity">
    <reaction evidence="4">
        <text>UTP + H2O = UMP + diphosphate + H(+)</text>
        <dbReference type="Rhea" id="RHEA:29395"/>
        <dbReference type="ChEBI" id="CHEBI:15377"/>
        <dbReference type="ChEBI" id="CHEBI:15378"/>
        <dbReference type="ChEBI" id="CHEBI:33019"/>
        <dbReference type="ChEBI" id="CHEBI:46398"/>
        <dbReference type="ChEBI" id="CHEBI:57865"/>
        <dbReference type="EC" id="3.6.1.9"/>
    </reaction>
</comment>
<dbReference type="GO" id="GO:0036221">
    <property type="term" value="F:UTP diphosphatase activity"/>
    <property type="evidence" value="ECO:0007669"/>
    <property type="project" value="RHEA"/>
</dbReference>
<keyword evidence="4" id="KW-0963">Cytoplasm</keyword>